<protein>
    <submittedName>
        <fullName evidence="1">Sulfur carrier protein</fullName>
    </submittedName>
</protein>
<keyword evidence="2" id="KW-1185">Reference proteome</keyword>
<dbReference type="InterPro" id="IPR003749">
    <property type="entry name" value="ThiS/MoaD-like"/>
</dbReference>
<accession>A0A369BI52</accession>
<dbReference type="EMBL" id="QPJT01000002">
    <property type="protein sequence ID" value="RCX20127.1"/>
    <property type="molecule type" value="Genomic_DNA"/>
</dbReference>
<gene>
    <name evidence="1" type="ORF">DFR58_102198</name>
</gene>
<proteinExistence type="predicted"/>
<dbReference type="RefSeq" id="WP_114296241.1">
    <property type="nucleotide sequence ID" value="NZ_QPJT01000002.1"/>
</dbReference>
<organism evidence="1 2">
    <name type="scientific">Anaerobacterium chartisolvens</name>
    <dbReference type="NCBI Taxonomy" id="1297424"/>
    <lineage>
        <taxon>Bacteria</taxon>
        <taxon>Bacillati</taxon>
        <taxon>Bacillota</taxon>
        <taxon>Clostridia</taxon>
        <taxon>Eubacteriales</taxon>
        <taxon>Oscillospiraceae</taxon>
        <taxon>Anaerobacterium</taxon>
    </lineage>
</organism>
<evidence type="ECO:0000313" key="1">
    <source>
        <dbReference type="EMBL" id="RCX20127.1"/>
    </source>
</evidence>
<comment type="caution">
    <text evidence="1">The sequence shown here is derived from an EMBL/GenBank/DDBJ whole genome shotgun (WGS) entry which is preliminary data.</text>
</comment>
<evidence type="ECO:0000313" key="2">
    <source>
        <dbReference type="Proteomes" id="UP000253034"/>
    </source>
</evidence>
<dbReference type="PANTHER" id="PTHR34472:SF1">
    <property type="entry name" value="SULFUR CARRIER PROTEIN THIS"/>
    <property type="match status" value="1"/>
</dbReference>
<dbReference type="SUPFAM" id="SSF54285">
    <property type="entry name" value="MoaD/ThiS"/>
    <property type="match status" value="1"/>
</dbReference>
<sequence length="66" mass="7477">MRVRINGKHMELDGEASILSLVELKGINPESVVVEYNHEIPKREKWAEITLREGDNIEIVKFMGGG</sequence>
<dbReference type="AlphaFoldDB" id="A0A369BI52"/>
<dbReference type="InterPro" id="IPR012675">
    <property type="entry name" value="Beta-grasp_dom_sf"/>
</dbReference>
<reference evidence="1 2" key="1">
    <citation type="submission" date="2018-07" db="EMBL/GenBank/DDBJ databases">
        <title>Genomic Encyclopedia of Type Strains, Phase IV (KMG-IV): sequencing the most valuable type-strain genomes for metagenomic binning, comparative biology and taxonomic classification.</title>
        <authorList>
            <person name="Goeker M."/>
        </authorList>
    </citation>
    <scope>NUCLEOTIDE SEQUENCE [LARGE SCALE GENOMIC DNA]</scope>
    <source>
        <strain evidence="1 2">DSM 27016</strain>
    </source>
</reference>
<dbReference type="InterPro" id="IPR010035">
    <property type="entry name" value="Thi_S"/>
</dbReference>
<dbReference type="OrthoDB" id="9810692at2"/>
<dbReference type="Pfam" id="PF02597">
    <property type="entry name" value="ThiS"/>
    <property type="match status" value="1"/>
</dbReference>
<dbReference type="Proteomes" id="UP000253034">
    <property type="component" value="Unassembled WGS sequence"/>
</dbReference>
<dbReference type="CDD" id="cd00565">
    <property type="entry name" value="Ubl_ThiS"/>
    <property type="match status" value="1"/>
</dbReference>
<dbReference type="NCBIfam" id="TIGR01683">
    <property type="entry name" value="thiS"/>
    <property type="match status" value="1"/>
</dbReference>
<dbReference type="Gene3D" id="3.10.20.30">
    <property type="match status" value="1"/>
</dbReference>
<dbReference type="PANTHER" id="PTHR34472">
    <property type="entry name" value="SULFUR CARRIER PROTEIN THIS"/>
    <property type="match status" value="1"/>
</dbReference>
<dbReference type="InterPro" id="IPR016155">
    <property type="entry name" value="Mopterin_synth/thiamin_S_b"/>
</dbReference>
<name>A0A369BI52_9FIRM</name>